<comment type="caution">
    <text evidence="2">The sequence shown here is derived from an EMBL/GenBank/DDBJ whole genome shotgun (WGS) entry which is preliminary data.</text>
</comment>
<name>A0ABT0BFP2_9SPHN</name>
<accession>A0ABT0BFP2</accession>
<gene>
    <name evidence="2" type="ORF">MTR62_13695</name>
</gene>
<evidence type="ECO:0000313" key="3">
    <source>
        <dbReference type="Proteomes" id="UP001162881"/>
    </source>
</evidence>
<proteinExistence type="predicted"/>
<feature type="compositionally biased region" description="Pro residues" evidence="1">
    <location>
        <begin position="85"/>
        <end position="94"/>
    </location>
</feature>
<sequence length="94" mass="9487">MASLGLQKGEGVGLAVAVALHAGVLALLVLRPETHEVIVPPQRIEVSISDEVGLTSTSPDPRAKAAPDYAPTLGDAAPPEETAPAPAPEPAPQP</sequence>
<feature type="non-terminal residue" evidence="2">
    <location>
        <position position="94"/>
    </location>
</feature>
<protein>
    <recommendedName>
        <fullName evidence="4">Energy transducer TonB</fullName>
    </recommendedName>
</protein>
<keyword evidence="3" id="KW-1185">Reference proteome</keyword>
<evidence type="ECO:0000256" key="1">
    <source>
        <dbReference type="SAM" id="MobiDB-lite"/>
    </source>
</evidence>
<organism evidence="2 3">
    <name type="scientific">Novosphingobium organovorum</name>
    <dbReference type="NCBI Taxonomy" id="2930092"/>
    <lineage>
        <taxon>Bacteria</taxon>
        <taxon>Pseudomonadati</taxon>
        <taxon>Pseudomonadota</taxon>
        <taxon>Alphaproteobacteria</taxon>
        <taxon>Sphingomonadales</taxon>
        <taxon>Sphingomonadaceae</taxon>
        <taxon>Novosphingobium</taxon>
    </lineage>
</organism>
<reference evidence="2" key="1">
    <citation type="submission" date="2022-03" db="EMBL/GenBank/DDBJ databases">
        <title>Identification of a novel bacterium isolated from mangrove sediments.</title>
        <authorList>
            <person name="Pan X."/>
        </authorList>
    </citation>
    <scope>NUCLEOTIDE SEQUENCE</scope>
    <source>
        <strain evidence="2">B1949</strain>
    </source>
</reference>
<dbReference type="Proteomes" id="UP001162881">
    <property type="component" value="Unassembled WGS sequence"/>
</dbReference>
<dbReference type="EMBL" id="JALHLF010000059">
    <property type="protein sequence ID" value="MCJ2183735.1"/>
    <property type="molecule type" value="Genomic_DNA"/>
</dbReference>
<feature type="region of interest" description="Disordered" evidence="1">
    <location>
        <begin position="48"/>
        <end position="94"/>
    </location>
</feature>
<evidence type="ECO:0000313" key="2">
    <source>
        <dbReference type="EMBL" id="MCJ2183735.1"/>
    </source>
</evidence>
<evidence type="ECO:0008006" key="4">
    <source>
        <dbReference type="Google" id="ProtNLM"/>
    </source>
</evidence>